<keyword evidence="6" id="KW-1185">Reference proteome</keyword>
<dbReference type="Pfam" id="PF13519">
    <property type="entry name" value="VWA_2"/>
    <property type="match status" value="1"/>
</dbReference>
<evidence type="ECO:0000256" key="3">
    <source>
        <dbReference type="SAM" id="SignalP"/>
    </source>
</evidence>
<dbReference type="RefSeq" id="WP_382392403.1">
    <property type="nucleotide sequence ID" value="NZ_JBHUNA010000013.1"/>
</dbReference>
<feature type="domain" description="VWFA" evidence="4">
    <location>
        <begin position="172"/>
        <end position="363"/>
    </location>
</feature>
<dbReference type="PROSITE" id="PS51257">
    <property type="entry name" value="PROKAR_LIPOPROTEIN"/>
    <property type="match status" value="1"/>
</dbReference>
<dbReference type="InterPro" id="IPR036465">
    <property type="entry name" value="vWFA_dom_sf"/>
</dbReference>
<evidence type="ECO:0000313" key="5">
    <source>
        <dbReference type="EMBL" id="MFD2760672.1"/>
    </source>
</evidence>
<keyword evidence="3" id="KW-0732">Signal</keyword>
<dbReference type="Gene3D" id="3.40.50.410">
    <property type="entry name" value="von Willebrand factor, type A domain"/>
    <property type="match status" value="1"/>
</dbReference>
<feature type="coiled-coil region" evidence="1">
    <location>
        <begin position="422"/>
        <end position="475"/>
    </location>
</feature>
<evidence type="ECO:0000256" key="1">
    <source>
        <dbReference type="SAM" id="Coils"/>
    </source>
</evidence>
<dbReference type="SUPFAM" id="SSF53300">
    <property type="entry name" value="vWA-like"/>
    <property type="match status" value="1"/>
</dbReference>
<comment type="caution">
    <text evidence="5">The sequence shown here is derived from an EMBL/GenBank/DDBJ whole genome shotgun (WGS) entry which is preliminary data.</text>
</comment>
<proteinExistence type="predicted"/>
<keyword evidence="1" id="KW-0175">Coiled coil</keyword>
<gene>
    <name evidence="5" type="ORF">ACFSUO_06745</name>
</gene>
<feature type="region of interest" description="Disordered" evidence="2">
    <location>
        <begin position="24"/>
        <end position="65"/>
    </location>
</feature>
<protein>
    <submittedName>
        <fullName evidence="5">VWA domain-containing protein</fullName>
    </submittedName>
</protein>
<name>A0ABW5V7P9_9BACI</name>
<evidence type="ECO:0000259" key="4">
    <source>
        <dbReference type="PROSITE" id="PS50234"/>
    </source>
</evidence>
<reference evidence="6" key="1">
    <citation type="journal article" date="2019" name="Int. J. Syst. Evol. Microbiol.">
        <title>The Global Catalogue of Microorganisms (GCM) 10K type strain sequencing project: providing services to taxonomists for standard genome sequencing and annotation.</title>
        <authorList>
            <consortium name="The Broad Institute Genomics Platform"/>
            <consortium name="The Broad Institute Genome Sequencing Center for Infectious Disease"/>
            <person name="Wu L."/>
            <person name="Ma J."/>
        </authorList>
    </citation>
    <scope>NUCLEOTIDE SEQUENCE [LARGE SCALE GENOMIC DNA]</scope>
    <source>
        <strain evidence="6">TISTR 1535</strain>
    </source>
</reference>
<dbReference type="PROSITE" id="PS50234">
    <property type="entry name" value="VWFA"/>
    <property type="match status" value="1"/>
</dbReference>
<feature type="chain" id="PRO_5047187952" evidence="3">
    <location>
        <begin position="23"/>
        <end position="475"/>
    </location>
</feature>
<dbReference type="InterPro" id="IPR002035">
    <property type="entry name" value="VWF_A"/>
</dbReference>
<accession>A0ABW5V7P9</accession>
<dbReference type="SMART" id="SM00327">
    <property type="entry name" value="VWA"/>
    <property type="match status" value="1"/>
</dbReference>
<evidence type="ECO:0000256" key="2">
    <source>
        <dbReference type="SAM" id="MobiDB-lite"/>
    </source>
</evidence>
<dbReference type="EMBL" id="JBHUNA010000013">
    <property type="protein sequence ID" value="MFD2760672.1"/>
    <property type="molecule type" value="Genomic_DNA"/>
</dbReference>
<feature type="compositionally biased region" description="Basic and acidic residues" evidence="2">
    <location>
        <begin position="36"/>
        <end position="47"/>
    </location>
</feature>
<organism evidence="5 6">
    <name type="scientific">Lentibacillus juripiscarius</name>
    <dbReference type="NCBI Taxonomy" id="257446"/>
    <lineage>
        <taxon>Bacteria</taxon>
        <taxon>Bacillati</taxon>
        <taxon>Bacillota</taxon>
        <taxon>Bacilli</taxon>
        <taxon>Bacillales</taxon>
        <taxon>Bacillaceae</taxon>
        <taxon>Lentibacillus</taxon>
    </lineage>
</organism>
<evidence type="ECO:0000313" key="6">
    <source>
        <dbReference type="Proteomes" id="UP001597502"/>
    </source>
</evidence>
<sequence>MAKRLCCILSIIAVLLFITSCSDDENENNTSSESENTAKQETSKKSIDAANDEGSDSKVNAGTNTNVEQSAILEDVEPIPTEMAGFVSQNQGMFGNTSVYDNENEVKKELKKLPQMSENPSDEEMDSYFRYIYWLVSRDFPNPQDMVKKWEFGSFGNPDLPDARYQFKENYNVEVILDASGSMANYASSKTRMQLAKDSINKFLSNVPEEANVSLRVYGHKGTGSDADREMSCNAIEQVYGFSSYKKENFQNALDKFQPSGWTPIAGALKQSQNALKEFDAENNTNLIYMVSDGIGTCDGDPVKVAESFSDSQSKPIINIIGYQADAEAQKQLQKMAEVSDGIYSTVSDPEGLEEEFNRAEKVLEAWQQWKEDALQDLDAMSVNNKVDIMEVTNDWYFKTLAQGNNLTAAINLAEEVGVVTFEQKQKLLESVNNVKNKLEQMDKEIENNLKDISAENIDKKKKTIKEKFNEQTEN</sequence>
<dbReference type="Proteomes" id="UP001597502">
    <property type="component" value="Unassembled WGS sequence"/>
</dbReference>
<feature type="signal peptide" evidence="3">
    <location>
        <begin position="1"/>
        <end position="22"/>
    </location>
</feature>